<proteinExistence type="predicted"/>
<protein>
    <submittedName>
        <fullName evidence="2">Uncharacterized protein</fullName>
    </submittedName>
</protein>
<dbReference type="Proteomes" id="UP000706151">
    <property type="component" value="Unassembled WGS sequence"/>
</dbReference>
<accession>A0A935TE71</accession>
<keyword evidence="1" id="KW-0812">Transmembrane</keyword>
<comment type="caution">
    <text evidence="2">The sequence shown here is derived from an EMBL/GenBank/DDBJ whole genome shotgun (WGS) entry which is preliminary data.</text>
</comment>
<organism evidence="2 3">
    <name type="scientific">Candidatus Accumulibacter affinis</name>
    <dbReference type="NCBI Taxonomy" id="2954384"/>
    <lineage>
        <taxon>Bacteria</taxon>
        <taxon>Pseudomonadati</taxon>
        <taxon>Pseudomonadota</taxon>
        <taxon>Betaproteobacteria</taxon>
        <taxon>Candidatus Accumulibacter</taxon>
    </lineage>
</organism>
<feature type="transmembrane region" description="Helical" evidence="1">
    <location>
        <begin position="50"/>
        <end position="66"/>
    </location>
</feature>
<dbReference type="EMBL" id="JADJOT010000009">
    <property type="protein sequence ID" value="MBK7954697.1"/>
    <property type="molecule type" value="Genomic_DNA"/>
</dbReference>
<dbReference type="AlphaFoldDB" id="A0A935TE71"/>
<evidence type="ECO:0000313" key="2">
    <source>
        <dbReference type="EMBL" id="MBK7954697.1"/>
    </source>
</evidence>
<evidence type="ECO:0000256" key="1">
    <source>
        <dbReference type="SAM" id="Phobius"/>
    </source>
</evidence>
<feature type="transmembrane region" description="Helical" evidence="1">
    <location>
        <begin position="6"/>
        <end position="38"/>
    </location>
</feature>
<keyword evidence="1" id="KW-0472">Membrane</keyword>
<evidence type="ECO:0000313" key="3">
    <source>
        <dbReference type="Proteomes" id="UP000706151"/>
    </source>
</evidence>
<gene>
    <name evidence="2" type="ORF">IPK02_12500</name>
</gene>
<sequence length="206" mass="22313">MKTYTALVVLALLVVVALQLWLGMSIWVAIVIAVLVLVIARMPLKVDAKLGLYAIMLGVVSAVPILKYTLEIPTLAAIAIAVVAVPVVAFKCIPGMSYSLVADLALKRLAQDLRMELVAKHPGILEVEGIWGYGWPKVAILFESQQALEHAGKNGLLDQIAGRIADAVQRDPAYGRSRKLFDAKEAVWGISEQASWDAVVTKRSFP</sequence>
<reference evidence="2 3" key="1">
    <citation type="submission" date="2020-10" db="EMBL/GenBank/DDBJ databases">
        <title>Connecting structure to function with the recovery of over 1000 high-quality activated sludge metagenome-assembled genomes encoding full-length rRNA genes using long-read sequencing.</title>
        <authorList>
            <person name="Singleton C.M."/>
            <person name="Petriglieri F."/>
            <person name="Kristensen J.M."/>
            <person name="Kirkegaard R.H."/>
            <person name="Michaelsen T.Y."/>
            <person name="Andersen M.H."/>
            <person name="Karst S.M."/>
            <person name="Dueholm M.S."/>
            <person name="Nielsen P.H."/>
            <person name="Albertsen M."/>
        </authorList>
    </citation>
    <scope>NUCLEOTIDE SEQUENCE [LARGE SCALE GENOMIC DNA]</scope>
    <source>
        <strain evidence="2">Fred_18-Q3-R57-64_BAT3C.720</strain>
    </source>
</reference>
<name>A0A935TE71_9PROT</name>
<feature type="transmembrane region" description="Helical" evidence="1">
    <location>
        <begin position="72"/>
        <end position="90"/>
    </location>
</feature>
<keyword evidence="1" id="KW-1133">Transmembrane helix</keyword>